<sequence length="1422" mass="163131">MGQTGSSDQRNAISAILSTKISQPCDDEADTKANTILAMRNFCQIFPSEDASDTHLDIKDRRLHDKVYALLSREVEESFQCANQELMEALLAVYHRLLFWRELYRFSCRSSFQPLLKCLAWPSEYICKSALDILMTMLAPPDAVDIVNKYQTVARRLFGESGGFETLTSLMVQFVNTEIDDTDAAHLKILAKVLMLFYVILVPRRDSTDWMTTMRAVGALLNSRVVILNFFHYPNQLIQQRAIDLVHELFFLLDLAQVQELQEAAREYGALLYALHGALTPPKNIQGKDEKERLSNELTSNKPNGPDHTGKLMELVEMFCAGNTRSKSAMCRIIPVELFIPIENRYDLVSRQTASSLSNGARIDCKISDTINKLPYGANSFTRWLHHARLEGENWKEILQAICEEHERPELVWHQEMRMELFEALEREIKVLEAHRRRILLTNAASMIRWEHELFYVEYNSMQNELLVNGYFIQYLIPEIADMMSPYEVVKPLVLAWHLVDRLSVEKNDRWRMDCVRCLRLLIRRHAMIFHGQLPMRLVLNLLGDHENQSLRFLQECLLLLNIAFMTTRNVPSEELNRSTTSITLAVINVLSSSSIARRLHDNHRALTNATAQHEHQFSKRQKMLQSDLEDDDDVLVRNDCDGLVRAGITVLLSIVRRAKYTLVLIHPKRDYLSRLLALETLDHVTVTRILTIFRQLSLVGTSTDQLMENASSITNGSNLKWKSTTFVYLLIASCDPKGDGMCLMSAEFLKENYVDLGRIITNTLSDEKCTGSQETSFKNLLHAAVGYNGCGMAQLLACRSSKDFVNVFNAEETRTADVMWDTKLRLRLFEYLKGKYSPFVQETKLPVPVPKQEQSTAAKQCDEGCRHLYIGEVFVRAYLEENGEMLTEWTTERYRDLIAALFDRLAELSSQKFVLDPCRDSISSESYLQSWEEQVMIEKTILKLLKTSCRDISILERDCELLSLPFHRSLLAYSDQLRGLTSLEIFQLLMNSFGDGPQEKYNRINQQICRDYMGKEGLLILGQALDRMTSPGYQHLLKLSARKALEAQESNTIRMLMCHTFDLLLTTMILPTSYCIVEENTHVIEVVLKFATRSFIQSNLSSSLLYICRKLTDICHYSRLRSQIVEAGGLLILTDACAFCQLVTDNTTESVNEDPITRTFESDMNSSIIIDVLEALALALKRISEEDDFRTKSSINMVLNQLLTPGMVKVFRCFNFLRILRKDHQIFLHKLRDVDRIVTPALVWTQSMRERLRDCLEGEVAKVRTASVARAWPLWNPDHFIAVDSFRYHYPEVADELIVHDVYVNIFLKWSQVELNDIDAASFSEALLISIQSTENVLRVLSERGSRDMKREDALTSMRLAYKKLVSAYPEHNLEVTTRGSNVVLDCFRASNLGEFLPKVTTPDTEQNDQLFSSENDDLMV</sequence>
<accession>F0WTB0</accession>
<dbReference type="GO" id="GO:0007032">
    <property type="term" value="P:endosome organization"/>
    <property type="evidence" value="ECO:0007669"/>
    <property type="project" value="InterPro"/>
</dbReference>
<dbReference type="InterPro" id="IPR044978">
    <property type="entry name" value="GRV2/DNAJC13"/>
</dbReference>
<reference evidence="3" key="1">
    <citation type="journal article" date="2011" name="PLoS Biol.">
        <title>Gene gain and loss during evolution of obligate parasitism in the white rust pathogen of Arabidopsis thaliana.</title>
        <authorList>
            <person name="Kemen E."/>
            <person name="Gardiner A."/>
            <person name="Schultz-Larsen T."/>
            <person name="Kemen A.C."/>
            <person name="Balmuth A.L."/>
            <person name="Robert-Seilaniantz A."/>
            <person name="Bailey K."/>
            <person name="Holub E."/>
            <person name="Studholme D.J."/>
            <person name="Maclean D."/>
            <person name="Jones J.D."/>
        </authorList>
    </citation>
    <scope>NUCLEOTIDE SEQUENCE</scope>
</reference>
<dbReference type="GO" id="GO:0006898">
    <property type="term" value="P:receptor-mediated endocytosis"/>
    <property type="evidence" value="ECO:0007669"/>
    <property type="project" value="TreeGrafter"/>
</dbReference>
<dbReference type="GO" id="GO:0010008">
    <property type="term" value="C:endosome membrane"/>
    <property type="evidence" value="ECO:0007669"/>
    <property type="project" value="TreeGrafter"/>
</dbReference>
<evidence type="ECO:0000256" key="1">
    <source>
        <dbReference type="SAM" id="MobiDB-lite"/>
    </source>
</evidence>
<feature type="compositionally biased region" description="Polar residues" evidence="1">
    <location>
        <begin position="1403"/>
        <end position="1415"/>
    </location>
</feature>
<dbReference type="PANTHER" id="PTHR36983:SF2">
    <property type="entry name" value="DNAJ HOMOLOG SUBFAMILY C MEMBER 13"/>
    <property type="match status" value="1"/>
</dbReference>
<dbReference type="EMBL" id="FR824293">
    <property type="protein sequence ID" value="CCA24599.1"/>
    <property type="molecule type" value="Genomic_DNA"/>
</dbReference>
<evidence type="ECO:0000259" key="2">
    <source>
        <dbReference type="Pfam" id="PF19432"/>
    </source>
</evidence>
<feature type="compositionally biased region" description="Basic and acidic residues" evidence="1">
    <location>
        <begin position="286"/>
        <end position="295"/>
    </location>
</feature>
<reference evidence="3" key="2">
    <citation type="submission" date="2011-02" db="EMBL/GenBank/DDBJ databases">
        <authorList>
            <person name="MacLean D."/>
        </authorList>
    </citation>
    <scope>NUCLEOTIDE SEQUENCE</scope>
</reference>
<dbReference type="InterPro" id="IPR045802">
    <property type="entry name" value="GRV2/DNAJC13_N"/>
</dbReference>
<dbReference type="Pfam" id="PF19432">
    <property type="entry name" value="RME-8_N"/>
    <property type="match status" value="1"/>
</dbReference>
<gene>
    <name evidence="3" type="primary">AlNc14C248G9595</name>
    <name evidence="3" type="ORF">ALNC14_107430</name>
</gene>
<proteinExistence type="predicted"/>
<name>F0WTB0_9STRA</name>
<feature type="domain" description="DnaJ homologue subfamily C GRV2/DNAJC13 N-terminal" evidence="2">
    <location>
        <begin position="393"/>
        <end position="477"/>
    </location>
</feature>
<evidence type="ECO:0000313" key="3">
    <source>
        <dbReference type="EMBL" id="CCA24599.1"/>
    </source>
</evidence>
<feature type="region of interest" description="Disordered" evidence="1">
    <location>
        <begin position="283"/>
        <end position="308"/>
    </location>
</feature>
<dbReference type="PANTHER" id="PTHR36983">
    <property type="entry name" value="DNAJ HOMOLOG SUBFAMILY C MEMBER 13"/>
    <property type="match status" value="1"/>
</dbReference>
<dbReference type="HOGENOM" id="CLU_265874_0_0_1"/>
<feature type="region of interest" description="Disordered" evidence="1">
    <location>
        <begin position="1400"/>
        <end position="1422"/>
    </location>
</feature>
<organism evidence="3">
    <name type="scientific">Albugo laibachii Nc14</name>
    <dbReference type="NCBI Taxonomy" id="890382"/>
    <lineage>
        <taxon>Eukaryota</taxon>
        <taxon>Sar</taxon>
        <taxon>Stramenopiles</taxon>
        <taxon>Oomycota</taxon>
        <taxon>Peronosporomycetes</taxon>
        <taxon>Albuginales</taxon>
        <taxon>Albuginaceae</taxon>
        <taxon>Albugo</taxon>
    </lineage>
</organism>
<protein>
    <submittedName>
        <fullName evidence="3">Uncharacterized protein AlNc14C248G9595</fullName>
    </submittedName>
</protein>
<dbReference type="GO" id="GO:2000641">
    <property type="term" value="P:regulation of early endosome to late endosome transport"/>
    <property type="evidence" value="ECO:0007669"/>
    <property type="project" value="InterPro"/>
</dbReference>